<organism evidence="10 11">
    <name type="scientific">Kineosporia succinea</name>
    <dbReference type="NCBI Taxonomy" id="84632"/>
    <lineage>
        <taxon>Bacteria</taxon>
        <taxon>Bacillati</taxon>
        <taxon>Actinomycetota</taxon>
        <taxon>Actinomycetes</taxon>
        <taxon>Kineosporiales</taxon>
        <taxon>Kineosporiaceae</taxon>
        <taxon>Kineosporia</taxon>
    </lineage>
</organism>
<evidence type="ECO:0000256" key="1">
    <source>
        <dbReference type="ARBA" id="ARBA00004651"/>
    </source>
</evidence>
<protein>
    <recommendedName>
        <fullName evidence="9">Cobalamin biosynthesis protein CobD</fullName>
    </recommendedName>
</protein>
<comment type="caution">
    <text evidence="9">Lacks conserved residue(s) required for the propagation of feature annotation.</text>
</comment>
<dbReference type="Pfam" id="PF03186">
    <property type="entry name" value="CobD_Cbib"/>
    <property type="match status" value="1"/>
</dbReference>
<comment type="subcellular location">
    <subcellularLocation>
        <location evidence="1 9">Cell membrane</location>
        <topology evidence="1 9">Multi-pass membrane protein</topology>
    </subcellularLocation>
</comment>
<keyword evidence="6 9" id="KW-0812">Transmembrane</keyword>
<comment type="function">
    <text evidence="9">Converts cobyric acid to cobinamide by the addition of aminopropanol on the F carboxylic group.</text>
</comment>
<dbReference type="GO" id="GO:0043757">
    <property type="term" value="F:adenosylcobinamide-phosphate synthase activity"/>
    <property type="evidence" value="ECO:0007669"/>
    <property type="project" value="UniProtKB-EC"/>
</dbReference>
<keyword evidence="7 9" id="KW-1133">Transmembrane helix</keyword>
<evidence type="ECO:0000256" key="3">
    <source>
        <dbReference type="ARBA" id="ARBA00006263"/>
    </source>
</evidence>
<comment type="similarity">
    <text evidence="3 9">Belongs to the CobD/CbiB family.</text>
</comment>
<evidence type="ECO:0000313" key="11">
    <source>
        <dbReference type="Proteomes" id="UP001235712"/>
    </source>
</evidence>
<proteinExistence type="inferred from homology"/>
<accession>A0ABT9NXI6</accession>
<dbReference type="PANTHER" id="PTHR34308">
    <property type="entry name" value="COBALAMIN BIOSYNTHESIS PROTEIN CBIB"/>
    <property type="match status" value="1"/>
</dbReference>
<feature type="transmembrane region" description="Helical" evidence="9">
    <location>
        <begin position="304"/>
        <end position="323"/>
    </location>
</feature>
<dbReference type="RefSeq" id="WP_307238601.1">
    <property type="nucleotide sequence ID" value="NZ_JAUSQZ010000001.1"/>
</dbReference>
<evidence type="ECO:0000256" key="5">
    <source>
        <dbReference type="ARBA" id="ARBA00022573"/>
    </source>
</evidence>
<keyword evidence="8 9" id="KW-0472">Membrane</keyword>
<comment type="caution">
    <text evidence="10">The sequence shown here is derived from an EMBL/GenBank/DDBJ whole genome shotgun (WGS) entry which is preliminary data.</text>
</comment>
<evidence type="ECO:0000256" key="9">
    <source>
        <dbReference type="HAMAP-Rule" id="MF_00024"/>
    </source>
</evidence>
<evidence type="ECO:0000256" key="8">
    <source>
        <dbReference type="ARBA" id="ARBA00023136"/>
    </source>
</evidence>
<dbReference type="HAMAP" id="MF_00024">
    <property type="entry name" value="CobD_CbiB"/>
    <property type="match status" value="1"/>
</dbReference>
<comment type="pathway">
    <text evidence="2 9">Cofactor biosynthesis; adenosylcobalamin biosynthesis.</text>
</comment>
<gene>
    <name evidence="9" type="primary">cobD</name>
    <name evidence="10" type="ORF">J2S57_000881</name>
</gene>
<reference evidence="10 11" key="1">
    <citation type="submission" date="2023-07" db="EMBL/GenBank/DDBJ databases">
        <title>Sequencing the genomes of 1000 actinobacteria strains.</title>
        <authorList>
            <person name="Klenk H.-P."/>
        </authorList>
    </citation>
    <scope>NUCLEOTIDE SEQUENCE [LARGE SCALE GENOMIC DNA]</scope>
    <source>
        <strain evidence="10 11">DSM 44388</strain>
    </source>
</reference>
<sequence length="346" mass="36106">MSSAHTTGRDLGARALGIGVGVLADAVFGDPRRGHPVAVFGTWAGRLERRLYRPDRAAGVLYAAVATGVPVALAAGLDRCCAGRPVARALLTALATWTALGGTSLAREGSRMADALESGRTPQARELLTHLCARDPSRLEPPELARATVESLSENTSDAVVAPLFWAAVAGPAGVIGYRAVNTLDAMVGYRSERYEQFGWASARVDDVVNLVPARLTGLLTVAAAPVVRGSVRQTWEVWRRDRNRHPSPNAGQCEASAAGALGVRLGGTNSYGGQVESRPVMGEGNRLPEVADVRRAVTLGRSVGAMAAVLCAGAVAAVWVVAGRASTRRRSRASGAMVGTNRGTR</sequence>
<dbReference type="InterPro" id="IPR004485">
    <property type="entry name" value="Cobalamin_biosynth_CobD/CbiB"/>
</dbReference>
<dbReference type="PANTHER" id="PTHR34308:SF1">
    <property type="entry name" value="COBALAMIN BIOSYNTHESIS PROTEIN CBIB"/>
    <property type="match status" value="1"/>
</dbReference>
<keyword evidence="5 9" id="KW-0169">Cobalamin biosynthesis</keyword>
<dbReference type="EMBL" id="JAUSQZ010000001">
    <property type="protein sequence ID" value="MDP9825132.1"/>
    <property type="molecule type" value="Genomic_DNA"/>
</dbReference>
<evidence type="ECO:0000256" key="2">
    <source>
        <dbReference type="ARBA" id="ARBA00004953"/>
    </source>
</evidence>
<keyword evidence="11" id="KW-1185">Reference proteome</keyword>
<evidence type="ECO:0000313" key="10">
    <source>
        <dbReference type="EMBL" id="MDP9825132.1"/>
    </source>
</evidence>
<evidence type="ECO:0000256" key="4">
    <source>
        <dbReference type="ARBA" id="ARBA00022475"/>
    </source>
</evidence>
<keyword evidence="10" id="KW-0436">Ligase</keyword>
<dbReference type="Proteomes" id="UP001235712">
    <property type="component" value="Unassembled WGS sequence"/>
</dbReference>
<dbReference type="NCBIfam" id="NF002276">
    <property type="entry name" value="PRK01209.1-4"/>
    <property type="match status" value="1"/>
</dbReference>
<dbReference type="NCBIfam" id="TIGR00380">
    <property type="entry name" value="cobal_cbiB"/>
    <property type="match status" value="1"/>
</dbReference>
<evidence type="ECO:0000256" key="6">
    <source>
        <dbReference type="ARBA" id="ARBA00022692"/>
    </source>
</evidence>
<name>A0ABT9NXI6_9ACTN</name>
<keyword evidence="4 9" id="KW-1003">Cell membrane</keyword>
<evidence type="ECO:0000256" key="7">
    <source>
        <dbReference type="ARBA" id="ARBA00022989"/>
    </source>
</evidence>